<keyword evidence="1" id="KW-1133">Transmembrane helix</keyword>
<comment type="caution">
    <text evidence="2">The sequence shown here is derived from an EMBL/GenBank/DDBJ whole genome shotgun (WGS) entry which is preliminary data.</text>
</comment>
<feature type="transmembrane region" description="Helical" evidence="1">
    <location>
        <begin position="378"/>
        <end position="395"/>
    </location>
</feature>
<name>A0ABS5PNT8_9FIRM</name>
<proteinExistence type="predicted"/>
<dbReference type="Proteomes" id="UP000746471">
    <property type="component" value="Unassembled WGS sequence"/>
</dbReference>
<accession>A0ABS5PNT8</accession>
<gene>
    <name evidence="2" type="ORF">KHM83_05075</name>
</gene>
<dbReference type="EMBL" id="JAHBCL010000007">
    <property type="protein sequence ID" value="MBS7526039.1"/>
    <property type="molecule type" value="Genomic_DNA"/>
</dbReference>
<dbReference type="RefSeq" id="WP_213235825.1">
    <property type="nucleotide sequence ID" value="NZ_JAHBCL010000007.1"/>
</dbReference>
<sequence>MSSVQKQLNLTCHAQSQHPNNRIEINLAGDSFFYEDEWVSLHREGSAETIFGIVRHNPNCGPDEIRTEDFLLSLFINRPIESVGDYRINGDPMTIVLSKLASFSLSLGKRKQMGLSAGKALMLSEPVIAKMKADGIERVRVFHEMTGATIDYALSNCISGCMEEQAFLINYYERELLCLREPMFIKKSFWQAMPETVREGLASYYAEDGNYAVLQKEPNHNQWQTIRNYLREAGYYQLSFLPIQKGQKKSIKNWFKALYMSFFKRIIGTKTIQLSVIRPLPIDETAFVCRLSQSSFDMLGIEPGEKVIISYGKKQVSLRAHLLSDVTTMNKVNVALTEDRMAYVIGLPSHIRRMLQIGDLNAVIDIERDASYLFWKKSHLQILPLIGLLISIITITVETAMRVVLFCILGIISIYVMMSEERSKII</sequence>
<protein>
    <submittedName>
        <fullName evidence="2">Uncharacterized protein</fullName>
    </submittedName>
</protein>
<reference evidence="2 3" key="1">
    <citation type="submission" date="2021-05" db="EMBL/GenBank/DDBJ databases">
        <title>Fusibacter ferrireducens sp. nov., an anaerobic, sulfur- and Fe-reducing bacterium isolated from the mangrove sediment.</title>
        <authorList>
            <person name="Qiu D."/>
        </authorList>
    </citation>
    <scope>NUCLEOTIDE SEQUENCE [LARGE SCALE GENOMIC DNA]</scope>
    <source>
        <strain evidence="2 3">DSM 12116</strain>
    </source>
</reference>
<evidence type="ECO:0000256" key="1">
    <source>
        <dbReference type="SAM" id="Phobius"/>
    </source>
</evidence>
<evidence type="ECO:0000313" key="2">
    <source>
        <dbReference type="EMBL" id="MBS7526039.1"/>
    </source>
</evidence>
<evidence type="ECO:0000313" key="3">
    <source>
        <dbReference type="Proteomes" id="UP000746471"/>
    </source>
</evidence>
<organism evidence="2 3">
    <name type="scientific">Fusibacter paucivorans</name>
    <dbReference type="NCBI Taxonomy" id="76009"/>
    <lineage>
        <taxon>Bacteria</taxon>
        <taxon>Bacillati</taxon>
        <taxon>Bacillota</taxon>
        <taxon>Clostridia</taxon>
        <taxon>Eubacteriales</taxon>
        <taxon>Eubacteriales Family XII. Incertae Sedis</taxon>
        <taxon>Fusibacter</taxon>
    </lineage>
</organism>
<keyword evidence="1" id="KW-0812">Transmembrane</keyword>
<keyword evidence="1" id="KW-0472">Membrane</keyword>
<keyword evidence="3" id="KW-1185">Reference proteome</keyword>